<sequence>MANLELLVSELPKLIQSLKLTIGDSHEIMQQIILINNAQEELRNIQKLITQELKFGNINNSAIATLPRINTSASLFVSDVGLINTVLAAKFGNRETKLSLIDLEKKIDAWIEWGYFLQALAADILSDVQLVNQFNSDSYHISLPVNFQEIAEKLKINLMFNNPKKLEFQLQQLSKYQHELLQLEQKLNYIFNTVKTSHSLLTILLGISAFCGKSGFTLEWLDDDHELIITTDGKIQELTNILNDCDIFQEQTASLIIHSDSLKKQAEQALKKIEQQSTKKIIHNNELEKPIKITTSKILNSAFFIVSTILLLGFCSRQMPNQNLQLESRNLNPEERAIANFKSAQKLGLEAASLVQKPPHSLQVWQQAETKWHRAIKLLNSIPPQTSVANQAKNKLTRYQANYAAISKIVLTEKTAINNLKSAQKLAIEATFFVHNSPHSAITRQQAKDKWEQAINLLEAIPENSSVSAQAKETLPIYKTNYAAIRSK</sequence>
<comment type="caution">
    <text evidence="1">The sequence shown here is derived from an EMBL/GenBank/DDBJ whole genome shotgun (WGS) entry which is preliminary data.</text>
</comment>
<evidence type="ECO:0000313" key="2">
    <source>
        <dbReference type="Proteomes" id="UP000222310"/>
    </source>
</evidence>
<name>A0A9Q5Z6G7_NOSLI</name>
<accession>A0A9Q5Z6G7</accession>
<gene>
    <name evidence="1" type="ORF">VF08_31025</name>
</gene>
<protein>
    <submittedName>
        <fullName evidence="1">Uncharacterized protein</fullName>
    </submittedName>
</protein>
<dbReference type="RefSeq" id="WP_099071873.1">
    <property type="nucleotide sequence ID" value="NZ_LAHD01000135.1"/>
</dbReference>
<dbReference type="AlphaFoldDB" id="A0A9Q5Z6G7"/>
<dbReference type="GeneID" id="57092659"/>
<dbReference type="EMBL" id="LAHD01000135">
    <property type="protein sequence ID" value="PHJ95959.1"/>
    <property type="molecule type" value="Genomic_DNA"/>
</dbReference>
<evidence type="ECO:0000313" key="1">
    <source>
        <dbReference type="EMBL" id="PHJ95959.1"/>
    </source>
</evidence>
<proteinExistence type="predicted"/>
<reference evidence="1 2" key="1">
    <citation type="submission" date="2015-02" db="EMBL/GenBank/DDBJ databases">
        <title>Nostoc linckia genome annotation.</title>
        <authorList>
            <person name="Zhou Z."/>
        </authorList>
    </citation>
    <scope>NUCLEOTIDE SEQUENCE [LARGE SCALE GENOMIC DNA]</scope>
    <source>
        <strain evidence="2">z8</strain>
    </source>
</reference>
<dbReference type="Proteomes" id="UP000222310">
    <property type="component" value="Unassembled WGS sequence"/>
</dbReference>
<organism evidence="1 2">
    <name type="scientific">Nostoc linckia z8</name>
    <dbReference type="NCBI Taxonomy" id="1628746"/>
    <lineage>
        <taxon>Bacteria</taxon>
        <taxon>Bacillati</taxon>
        <taxon>Cyanobacteriota</taxon>
        <taxon>Cyanophyceae</taxon>
        <taxon>Nostocales</taxon>
        <taxon>Nostocaceae</taxon>
        <taxon>Nostoc</taxon>
    </lineage>
</organism>